<keyword evidence="7" id="KW-0175">Coiled coil</keyword>
<proteinExistence type="inferred from homology"/>
<comment type="similarity">
    <text evidence="5 6">Belongs to the XseA family.</text>
</comment>
<evidence type="ECO:0000256" key="1">
    <source>
        <dbReference type="ARBA" id="ARBA00022490"/>
    </source>
</evidence>
<dbReference type="RefSeq" id="WP_105529825.1">
    <property type="nucleotide sequence ID" value="NZ_PUGF01000001.1"/>
</dbReference>
<dbReference type="CDD" id="cd04489">
    <property type="entry name" value="ExoVII_LU_OBF"/>
    <property type="match status" value="1"/>
</dbReference>
<evidence type="ECO:0000256" key="7">
    <source>
        <dbReference type="SAM" id="Coils"/>
    </source>
</evidence>
<dbReference type="GO" id="GO:0008855">
    <property type="term" value="F:exodeoxyribonuclease VII activity"/>
    <property type="evidence" value="ECO:0007669"/>
    <property type="project" value="UniProtKB-UniRule"/>
</dbReference>
<feature type="domain" description="OB-fold nucleic acid binding" evidence="9">
    <location>
        <begin position="13"/>
        <end position="104"/>
    </location>
</feature>
<evidence type="ECO:0000256" key="6">
    <source>
        <dbReference type="RuleBase" id="RU004355"/>
    </source>
</evidence>
<dbReference type="PANTHER" id="PTHR30008:SF0">
    <property type="entry name" value="EXODEOXYRIBONUCLEASE 7 LARGE SUBUNIT"/>
    <property type="match status" value="1"/>
</dbReference>
<dbReference type="GO" id="GO:0003676">
    <property type="term" value="F:nucleic acid binding"/>
    <property type="evidence" value="ECO:0007669"/>
    <property type="project" value="InterPro"/>
</dbReference>
<dbReference type="InterPro" id="IPR003753">
    <property type="entry name" value="Exonuc_VII_L"/>
</dbReference>
<dbReference type="InterPro" id="IPR025824">
    <property type="entry name" value="OB-fold_nuc-bd_dom"/>
</dbReference>
<dbReference type="GO" id="GO:0009318">
    <property type="term" value="C:exodeoxyribonuclease VII complex"/>
    <property type="evidence" value="ECO:0007669"/>
    <property type="project" value="UniProtKB-UniRule"/>
</dbReference>
<keyword evidence="11" id="KW-1185">Reference proteome</keyword>
<evidence type="ECO:0000259" key="9">
    <source>
        <dbReference type="Pfam" id="PF13742"/>
    </source>
</evidence>
<comment type="function">
    <text evidence="5">Bidirectionally degrades single-stranded DNA into large acid-insoluble oligonucleotides, which are then degraded further into small acid-soluble oligonucleotides.</text>
</comment>
<name>A0A2S9H4P5_9BURK</name>
<comment type="caution">
    <text evidence="10">The sequence shown here is derived from an EMBL/GenBank/DDBJ whole genome shotgun (WGS) entry which is preliminary data.</text>
</comment>
<comment type="subcellular location">
    <subcellularLocation>
        <location evidence="5 6">Cytoplasm</location>
    </subcellularLocation>
</comment>
<evidence type="ECO:0000256" key="2">
    <source>
        <dbReference type="ARBA" id="ARBA00022722"/>
    </source>
</evidence>
<accession>A0A2S9H4P5</accession>
<keyword evidence="2 5" id="KW-0540">Nuclease</keyword>
<keyword evidence="1 5" id="KW-0963">Cytoplasm</keyword>
<dbReference type="Proteomes" id="UP000237839">
    <property type="component" value="Unassembled WGS sequence"/>
</dbReference>
<protein>
    <recommendedName>
        <fullName evidence="5">Exodeoxyribonuclease 7 large subunit</fullName>
        <ecNumber evidence="5">3.1.11.6</ecNumber>
    </recommendedName>
    <alternativeName>
        <fullName evidence="5">Exodeoxyribonuclease VII large subunit</fullName>
        <shortName evidence="5">Exonuclease VII large subunit</shortName>
    </alternativeName>
</protein>
<keyword evidence="3 5" id="KW-0378">Hydrolase</keyword>
<reference evidence="10 11" key="1">
    <citation type="submission" date="2018-02" db="EMBL/GenBank/DDBJ databases">
        <title>Solimicrobium silvestre gen. nov., sp. nov., isolated from alpine forest soil.</title>
        <authorList>
            <person name="Margesin R."/>
            <person name="Albuquerque L."/>
            <person name="Zhang D.-C."/>
            <person name="Froufe H.J.C."/>
            <person name="Severino R."/>
            <person name="Roxo I."/>
            <person name="Egas C."/>
            <person name="Da Costa M.S."/>
        </authorList>
    </citation>
    <scope>NUCLEOTIDE SEQUENCE [LARGE SCALE GENOMIC DNA]</scope>
    <source>
        <strain evidence="10 11">S20-91</strain>
    </source>
</reference>
<sequence>MQTDSIFAPQVVTVSELNQTVARLLERSIPLCWISGEVSNFTRATSGHWYFTLKDAHAQVRSVMFKSRAMGADFIPREGEKVEVRATVTLYAPRGDYQLSVEGIRRAGMGNLYEAFLQLKQKLSNAGLFDADRKQALPSFPTCIGIVTSPQAAALRDILITLQRRAPHVRVIIYPTPVQGSGSAVKITQAIELAVARRECDVLIVARGGGSIEDLWSFNDEQVAYAIAQCPIPVIAGIGHETDFTIADFVADLRAPTPTAAAEIAVSARSDLMQQLENSTAKLRRALRRQLDENNQTLDNFSRRLISPIAYIRSERLKLSGMQRQVRHAFETSKRESFFQFDRLKQKLIKQAPNLANKKNQLQQLTQQLQHSAHQQLTLRQQGVHNLNLQLELLNPQRTLERGYAIILDKQGKIIRKPKQFQANSNITVKLAEGEVDLGITSVQQNLS</sequence>
<dbReference type="EC" id="3.1.11.6" evidence="5"/>
<dbReference type="Pfam" id="PF02601">
    <property type="entry name" value="Exonuc_VII_L"/>
    <property type="match status" value="1"/>
</dbReference>
<dbReference type="InterPro" id="IPR020579">
    <property type="entry name" value="Exonuc_VII_lsu_C"/>
</dbReference>
<dbReference type="HAMAP" id="MF_00378">
    <property type="entry name" value="Exonuc_7_L"/>
    <property type="match status" value="1"/>
</dbReference>
<evidence type="ECO:0000256" key="3">
    <source>
        <dbReference type="ARBA" id="ARBA00022801"/>
    </source>
</evidence>
<feature type="coiled-coil region" evidence="7">
    <location>
        <begin position="345"/>
        <end position="375"/>
    </location>
</feature>
<evidence type="ECO:0000256" key="4">
    <source>
        <dbReference type="ARBA" id="ARBA00022839"/>
    </source>
</evidence>
<feature type="domain" description="Exonuclease VII large subunit C-terminal" evidence="8">
    <location>
        <begin position="128"/>
        <end position="437"/>
    </location>
</feature>
<dbReference type="Pfam" id="PF13742">
    <property type="entry name" value="tRNA_anti_2"/>
    <property type="match status" value="1"/>
</dbReference>
<dbReference type="NCBIfam" id="TIGR00237">
    <property type="entry name" value="xseA"/>
    <property type="match status" value="1"/>
</dbReference>
<dbReference type="GO" id="GO:0005737">
    <property type="term" value="C:cytoplasm"/>
    <property type="evidence" value="ECO:0007669"/>
    <property type="project" value="UniProtKB-SubCell"/>
</dbReference>
<dbReference type="OrthoDB" id="9802795at2"/>
<organism evidence="10 11">
    <name type="scientific">Solimicrobium silvestre</name>
    <dbReference type="NCBI Taxonomy" id="2099400"/>
    <lineage>
        <taxon>Bacteria</taxon>
        <taxon>Pseudomonadati</taxon>
        <taxon>Pseudomonadota</taxon>
        <taxon>Betaproteobacteria</taxon>
        <taxon>Burkholderiales</taxon>
        <taxon>Oxalobacteraceae</taxon>
        <taxon>Solimicrobium</taxon>
    </lineage>
</organism>
<dbReference type="AlphaFoldDB" id="A0A2S9H4P5"/>
<keyword evidence="4 5" id="KW-0269">Exonuclease</keyword>
<evidence type="ECO:0000313" key="11">
    <source>
        <dbReference type="Proteomes" id="UP000237839"/>
    </source>
</evidence>
<evidence type="ECO:0000259" key="8">
    <source>
        <dbReference type="Pfam" id="PF02601"/>
    </source>
</evidence>
<dbReference type="GO" id="GO:0006308">
    <property type="term" value="P:DNA catabolic process"/>
    <property type="evidence" value="ECO:0007669"/>
    <property type="project" value="UniProtKB-UniRule"/>
</dbReference>
<feature type="coiled-coil region" evidence="7">
    <location>
        <begin position="269"/>
        <end position="304"/>
    </location>
</feature>
<evidence type="ECO:0000313" key="10">
    <source>
        <dbReference type="EMBL" id="PRC94911.1"/>
    </source>
</evidence>
<evidence type="ECO:0000256" key="5">
    <source>
        <dbReference type="HAMAP-Rule" id="MF_00378"/>
    </source>
</evidence>
<dbReference type="PANTHER" id="PTHR30008">
    <property type="entry name" value="EXODEOXYRIBONUCLEASE 7 LARGE SUBUNIT"/>
    <property type="match status" value="1"/>
</dbReference>
<gene>
    <name evidence="5" type="primary">xseA</name>
    <name evidence="10" type="ORF">S2091_0106</name>
</gene>
<comment type="subunit">
    <text evidence="5">Heterooligomer composed of large and small subunits.</text>
</comment>
<dbReference type="EMBL" id="PUGF01000001">
    <property type="protein sequence ID" value="PRC94911.1"/>
    <property type="molecule type" value="Genomic_DNA"/>
</dbReference>
<comment type="catalytic activity">
    <reaction evidence="5 6">
        <text>Exonucleolytic cleavage in either 5'- to 3'- or 3'- to 5'-direction to yield nucleoside 5'-phosphates.</text>
        <dbReference type="EC" id="3.1.11.6"/>
    </reaction>
</comment>